<feature type="region of interest" description="Disordered" evidence="1">
    <location>
        <begin position="96"/>
        <end position="118"/>
    </location>
</feature>
<accession>A0ABY6EGC4</accession>
<keyword evidence="3" id="KW-1185">Reference proteome</keyword>
<evidence type="ECO:0000256" key="1">
    <source>
        <dbReference type="SAM" id="MobiDB-lite"/>
    </source>
</evidence>
<dbReference type="Proteomes" id="UP001061298">
    <property type="component" value="Chromosome"/>
</dbReference>
<name>A0ABY6EGC4_9ACTN</name>
<dbReference type="EMBL" id="CP106793">
    <property type="protein sequence ID" value="UXY24336.1"/>
    <property type="molecule type" value="Genomic_DNA"/>
</dbReference>
<evidence type="ECO:0000313" key="2">
    <source>
        <dbReference type="EMBL" id="UXY24336.1"/>
    </source>
</evidence>
<protein>
    <submittedName>
        <fullName evidence="2">Uncharacterized protein</fullName>
    </submittedName>
</protein>
<organism evidence="2 3">
    <name type="scientific">Streptomyces cynarae</name>
    <dbReference type="NCBI Taxonomy" id="2981134"/>
    <lineage>
        <taxon>Bacteria</taxon>
        <taxon>Bacillati</taxon>
        <taxon>Actinomycetota</taxon>
        <taxon>Actinomycetes</taxon>
        <taxon>Kitasatosporales</taxon>
        <taxon>Streptomycetaceae</taxon>
        <taxon>Streptomyces</taxon>
    </lineage>
</organism>
<reference evidence="2" key="1">
    <citation type="submission" date="2022-10" db="EMBL/GenBank/DDBJ databases">
        <authorList>
            <person name="Mo P."/>
        </authorList>
    </citation>
    <scope>NUCLEOTIDE SEQUENCE</scope>
    <source>
        <strain evidence="2">HUAS 13-4</strain>
    </source>
</reference>
<evidence type="ECO:0000313" key="3">
    <source>
        <dbReference type="Proteomes" id="UP001061298"/>
    </source>
</evidence>
<gene>
    <name evidence="2" type="ORF">N8I84_41020</name>
</gene>
<sequence length="118" mass="12439">MATIEGLDTAARKAKRSGRLPVITDDMLHTVLQRRAGGESVEQSQRDLVIPTGKRKGQDPSVASTYRALAGHGKREAYPEAVEAAHADFTALHAGEVTGSRSVGKPAGASGCELPRFS</sequence>
<dbReference type="RefSeq" id="WP_263234590.1">
    <property type="nucleotide sequence ID" value="NZ_CP106793.1"/>
</dbReference>
<proteinExistence type="predicted"/>